<accession>A0A2R8BZH3</accession>
<organism evidence="1 2">
    <name type="scientific">Palleronia abyssalis</name>
    <dbReference type="NCBI Taxonomy" id="1501240"/>
    <lineage>
        <taxon>Bacteria</taxon>
        <taxon>Pseudomonadati</taxon>
        <taxon>Pseudomonadota</taxon>
        <taxon>Alphaproteobacteria</taxon>
        <taxon>Rhodobacterales</taxon>
        <taxon>Roseobacteraceae</taxon>
        <taxon>Palleronia</taxon>
    </lineage>
</organism>
<evidence type="ECO:0000313" key="1">
    <source>
        <dbReference type="EMBL" id="SPJ25523.1"/>
    </source>
</evidence>
<dbReference type="RefSeq" id="WP_146190517.1">
    <property type="nucleotide sequence ID" value="NZ_ONZF01000009.1"/>
</dbReference>
<proteinExistence type="predicted"/>
<name>A0A2R8BZH3_9RHOB</name>
<gene>
    <name evidence="1" type="ORF">PAA8504_03374</name>
</gene>
<sequence length="151" mass="17769">MEPLVETVPPRYLRAGYCLRLLASCGLHTDPDTAVVRIRGLSDIWHARTHDGMLTNWSFFREHLRCDRARQAPQRRSWRIRLRRLAHRPAVWHAAAVFMRQRHILDETHFMKQRVLFCHAILHADTFAEAREMADDASYCLEDAQGRAPWD</sequence>
<evidence type="ECO:0000313" key="2">
    <source>
        <dbReference type="Proteomes" id="UP000244912"/>
    </source>
</evidence>
<reference evidence="1 2" key="1">
    <citation type="submission" date="2018-03" db="EMBL/GenBank/DDBJ databases">
        <authorList>
            <person name="Keele B.F."/>
        </authorList>
    </citation>
    <scope>NUCLEOTIDE SEQUENCE [LARGE SCALE GENOMIC DNA]</scope>
    <source>
        <strain evidence="1 2">CECT 8504</strain>
    </source>
</reference>
<dbReference type="EMBL" id="ONZF01000009">
    <property type="protein sequence ID" value="SPJ25523.1"/>
    <property type="molecule type" value="Genomic_DNA"/>
</dbReference>
<dbReference type="Proteomes" id="UP000244912">
    <property type="component" value="Unassembled WGS sequence"/>
</dbReference>
<keyword evidence="2" id="KW-1185">Reference proteome</keyword>
<dbReference type="AlphaFoldDB" id="A0A2R8BZH3"/>
<protein>
    <submittedName>
        <fullName evidence="1">Uncharacterized protein</fullName>
    </submittedName>
</protein>